<dbReference type="PANTHER" id="PTHR43673">
    <property type="entry name" value="NAD(P)H NITROREDUCTASE YDGI-RELATED"/>
    <property type="match status" value="1"/>
</dbReference>
<keyword evidence="2" id="KW-0560">Oxidoreductase</keyword>
<dbReference type="Proteomes" id="UP000823821">
    <property type="component" value="Unassembled WGS sequence"/>
</dbReference>
<dbReference type="CDD" id="cd02150">
    <property type="entry name" value="nitroreductase"/>
    <property type="match status" value="1"/>
</dbReference>
<proteinExistence type="inferred from homology"/>
<comment type="caution">
    <text evidence="4">The sequence shown here is derived from an EMBL/GenBank/DDBJ whole genome shotgun (WGS) entry which is preliminary data.</text>
</comment>
<reference evidence="4" key="2">
    <citation type="submission" date="2021-04" db="EMBL/GenBank/DDBJ databases">
        <authorList>
            <person name="Gilroy R."/>
        </authorList>
    </citation>
    <scope>NUCLEOTIDE SEQUENCE</scope>
    <source>
        <strain evidence="4">5032</strain>
    </source>
</reference>
<comment type="similarity">
    <text evidence="1">Belongs to the nitroreductase family.</text>
</comment>
<sequence length="169" mass="18900">MELFEALFTRRSIRKYTAEPVSPEDVRTMLKAAMLAPSASNRQPWHFVVVDDRATLDRIAAEHPYAKMAADAPLAVVVCGDLDAEKTRGFWVQDCAAATQNLMLAARGLNIGSVWCGLHPVEDRIAPVRRILGLPDNIIPLSLVVMGHPAQDFSEADRYQEDKVHRNHW</sequence>
<evidence type="ECO:0000313" key="4">
    <source>
        <dbReference type="EMBL" id="HJA79988.1"/>
    </source>
</evidence>
<dbReference type="InterPro" id="IPR000415">
    <property type="entry name" value="Nitroreductase-like"/>
</dbReference>
<dbReference type="InterPro" id="IPR029479">
    <property type="entry name" value="Nitroreductase"/>
</dbReference>
<dbReference type="Gene3D" id="3.40.109.10">
    <property type="entry name" value="NADH Oxidase"/>
    <property type="match status" value="1"/>
</dbReference>
<dbReference type="AlphaFoldDB" id="A0A9D2HQK2"/>
<evidence type="ECO:0000313" key="5">
    <source>
        <dbReference type="Proteomes" id="UP000823821"/>
    </source>
</evidence>
<organism evidence="4 5">
    <name type="scientific">Candidatus Desulfovibrio intestinavium</name>
    <dbReference type="NCBI Taxonomy" id="2838534"/>
    <lineage>
        <taxon>Bacteria</taxon>
        <taxon>Pseudomonadati</taxon>
        <taxon>Thermodesulfobacteriota</taxon>
        <taxon>Desulfovibrionia</taxon>
        <taxon>Desulfovibrionales</taxon>
        <taxon>Desulfovibrionaceae</taxon>
        <taxon>Desulfovibrio</taxon>
    </lineage>
</organism>
<dbReference type="Pfam" id="PF00881">
    <property type="entry name" value="Nitroreductase"/>
    <property type="match status" value="2"/>
</dbReference>
<dbReference type="SUPFAM" id="SSF55469">
    <property type="entry name" value="FMN-dependent nitroreductase-like"/>
    <property type="match status" value="1"/>
</dbReference>
<feature type="domain" description="Nitroreductase" evidence="3">
    <location>
        <begin position="64"/>
        <end position="148"/>
    </location>
</feature>
<accession>A0A9D2HQK2</accession>
<evidence type="ECO:0000259" key="3">
    <source>
        <dbReference type="Pfam" id="PF00881"/>
    </source>
</evidence>
<evidence type="ECO:0000256" key="1">
    <source>
        <dbReference type="ARBA" id="ARBA00007118"/>
    </source>
</evidence>
<dbReference type="PANTHER" id="PTHR43673:SF10">
    <property type="entry name" value="NADH DEHYDROGENASE_NAD(P)H NITROREDUCTASE XCC3605-RELATED"/>
    <property type="match status" value="1"/>
</dbReference>
<protein>
    <submittedName>
        <fullName evidence="4">Nitroreductase family protein</fullName>
    </submittedName>
</protein>
<dbReference type="GO" id="GO:0016491">
    <property type="term" value="F:oxidoreductase activity"/>
    <property type="evidence" value="ECO:0007669"/>
    <property type="project" value="UniProtKB-KW"/>
</dbReference>
<feature type="domain" description="Nitroreductase" evidence="3">
    <location>
        <begin position="9"/>
        <end position="60"/>
    </location>
</feature>
<dbReference type="EMBL" id="DWZD01000053">
    <property type="protein sequence ID" value="HJA79988.1"/>
    <property type="molecule type" value="Genomic_DNA"/>
</dbReference>
<gene>
    <name evidence="4" type="ORF">H9784_10580</name>
</gene>
<name>A0A9D2HQK2_9BACT</name>
<reference evidence="4" key="1">
    <citation type="journal article" date="2021" name="PeerJ">
        <title>Extensive microbial diversity within the chicken gut microbiome revealed by metagenomics and culture.</title>
        <authorList>
            <person name="Gilroy R."/>
            <person name="Ravi A."/>
            <person name="Getino M."/>
            <person name="Pursley I."/>
            <person name="Horton D.L."/>
            <person name="Alikhan N.F."/>
            <person name="Baker D."/>
            <person name="Gharbi K."/>
            <person name="Hall N."/>
            <person name="Watson M."/>
            <person name="Adriaenssens E.M."/>
            <person name="Foster-Nyarko E."/>
            <person name="Jarju S."/>
            <person name="Secka A."/>
            <person name="Antonio M."/>
            <person name="Oren A."/>
            <person name="Chaudhuri R.R."/>
            <person name="La Ragione R."/>
            <person name="Hildebrand F."/>
            <person name="Pallen M.J."/>
        </authorList>
    </citation>
    <scope>NUCLEOTIDE SEQUENCE</scope>
    <source>
        <strain evidence="4">5032</strain>
    </source>
</reference>
<evidence type="ECO:0000256" key="2">
    <source>
        <dbReference type="ARBA" id="ARBA00023002"/>
    </source>
</evidence>